<name>H3C320_TETNG</name>
<dbReference type="GO" id="GO:0030688">
    <property type="term" value="C:preribosome, small subunit precursor"/>
    <property type="evidence" value="ECO:0007669"/>
    <property type="project" value="InterPro"/>
</dbReference>
<keyword evidence="3" id="KW-0539">Nucleus</keyword>
<dbReference type="PANTHER" id="PTHR31109:SF2">
    <property type="entry name" value="RIBOSOME BIOGENESIS PROTEIN SLX9 HOMOLOG"/>
    <property type="match status" value="1"/>
</dbReference>
<evidence type="ECO:0000256" key="3">
    <source>
        <dbReference type="ARBA" id="ARBA00023242"/>
    </source>
</evidence>
<accession>H3C320</accession>
<feature type="compositionally biased region" description="Basic and acidic residues" evidence="4">
    <location>
        <begin position="243"/>
        <end position="258"/>
    </location>
</feature>
<comment type="similarity">
    <text evidence="2">Belongs to the SLX9 family.</text>
</comment>
<dbReference type="AlphaFoldDB" id="H3C320"/>
<dbReference type="OMA" id="GAKEWAF"/>
<dbReference type="Proteomes" id="UP000007303">
    <property type="component" value="Unassembled WGS sequence"/>
</dbReference>
<evidence type="ECO:0000256" key="2">
    <source>
        <dbReference type="ARBA" id="ARBA00011022"/>
    </source>
</evidence>
<evidence type="ECO:0000256" key="4">
    <source>
        <dbReference type="SAM" id="MobiDB-lite"/>
    </source>
</evidence>
<dbReference type="Ensembl" id="ENSTNIT00000000717.1">
    <property type="protein sequence ID" value="ENSTNIP00000002638.1"/>
    <property type="gene ID" value="ENSTNIG00000014499.1"/>
</dbReference>
<dbReference type="Pfam" id="PF15341">
    <property type="entry name" value="SLX9"/>
    <property type="match status" value="1"/>
</dbReference>
<feature type="compositionally biased region" description="Basic residues" evidence="4">
    <location>
        <begin position="186"/>
        <end position="197"/>
    </location>
</feature>
<proteinExistence type="inferred from homology"/>
<reference evidence="5" key="2">
    <citation type="submission" date="2025-08" db="UniProtKB">
        <authorList>
            <consortium name="Ensembl"/>
        </authorList>
    </citation>
    <scope>IDENTIFICATION</scope>
</reference>
<feature type="region of interest" description="Disordered" evidence="4">
    <location>
        <begin position="90"/>
        <end position="154"/>
    </location>
</feature>
<dbReference type="PANTHER" id="PTHR31109">
    <property type="entry name" value="PROTEIN FAM207A"/>
    <property type="match status" value="1"/>
</dbReference>
<feature type="compositionally biased region" description="Basic and acidic residues" evidence="4">
    <location>
        <begin position="123"/>
        <end position="132"/>
    </location>
</feature>
<dbReference type="STRING" id="99883.ENSTNIP00000002638"/>
<evidence type="ECO:0000313" key="5">
    <source>
        <dbReference type="Ensembl" id="ENSTNIP00000002638.1"/>
    </source>
</evidence>
<keyword evidence="6" id="KW-1185">Reference proteome</keyword>
<reference evidence="5" key="3">
    <citation type="submission" date="2025-09" db="UniProtKB">
        <authorList>
            <consortium name="Ensembl"/>
        </authorList>
    </citation>
    <scope>IDENTIFICATION</scope>
</reference>
<evidence type="ECO:0000256" key="1">
    <source>
        <dbReference type="ARBA" id="ARBA00004604"/>
    </source>
</evidence>
<dbReference type="InParanoid" id="H3C320"/>
<dbReference type="GO" id="GO:0005730">
    <property type="term" value="C:nucleolus"/>
    <property type="evidence" value="ECO:0007669"/>
    <property type="project" value="UniProtKB-SubCell"/>
</dbReference>
<dbReference type="GO" id="GO:0000462">
    <property type="term" value="P:maturation of SSU-rRNA from tricistronic rRNA transcript (SSU-rRNA, 5.8S rRNA, LSU-rRNA)"/>
    <property type="evidence" value="ECO:0007669"/>
    <property type="project" value="InterPro"/>
</dbReference>
<comment type="subcellular location">
    <subcellularLocation>
        <location evidence="1">Nucleus</location>
        <location evidence="1">Nucleolus</location>
    </subcellularLocation>
</comment>
<organism evidence="5 6">
    <name type="scientific">Tetraodon nigroviridis</name>
    <name type="common">Spotted green pufferfish</name>
    <name type="synonym">Chelonodon nigroviridis</name>
    <dbReference type="NCBI Taxonomy" id="99883"/>
    <lineage>
        <taxon>Eukaryota</taxon>
        <taxon>Metazoa</taxon>
        <taxon>Chordata</taxon>
        <taxon>Craniata</taxon>
        <taxon>Vertebrata</taxon>
        <taxon>Euteleostomi</taxon>
        <taxon>Actinopterygii</taxon>
        <taxon>Neopterygii</taxon>
        <taxon>Teleostei</taxon>
        <taxon>Neoteleostei</taxon>
        <taxon>Acanthomorphata</taxon>
        <taxon>Eupercaria</taxon>
        <taxon>Tetraodontiformes</taxon>
        <taxon>Tetradontoidea</taxon>
        <taxon>Tetraodontidae</taxon>
        <taxon>Tetraodon</taxon>
    </lineage>
</organism>
<sequence>MVGKIRHVRQKIHQEAVKFERPSGLAQSPVPLLQTEKPFSAERLSSVENQKTDPAKNTKKPPGESVFPTGIFAGTKITPDDLVQTLKLEEPPLVSASPAPAQKGGSLEDTGNAEKKIKSKKEKTKERRERWLNKMSSIKQAKEQQAAEARRRATPVVGDMRPLISALPEVSELVATAAPPAAPQTSRRKSRKNKVPVKRAEPTDFSQMKPAQKRKLLETETGRFSEAVRTLAAKTNPLADIGELLRKRMRQEEEQGPS</sequence>
<dbReference type="InterPro" id="IPR028160">
    <property type="entry name" value="Slx9-like"/>
</dbReference>
<dbReference type="GO" id="GO:0030686">
    <property type="term" value="C:90S preribosome"/>
    <property type="evidence" value="ECO:0007669"/>
    <property type="project" value="InterPro"/>
</dbReference>
<protein>
    <submittedName>
        <fullName evidence="5">SLX9 ribosome biogenesis factor</fullName>
    </submittedName>
</protein>
<evidence type="ECO:0000313" key="6">
    <source>
        <dbReference type="Proteomes" id="UP000007303"/>
    </source>
</evidence>
<feature type="region of interest" description="Disordered" evidence="4">
    <location>
        <begin position="235"/>
        <end position="258"/>
    </location>
</feature>
<reference evidence="6" key="1">
    <citation type="journal article" date="2004" name="Nature">
        <title>Genome duplication in the teleost fish Tetraodon nigroviridis reveals the early vertebrate proto-karyotype.</title>
        <authorList>
            <person name="Jaillon O."/>
            <person name="Aury J.-M."/>
            <person name="Brunet F."/>
            <person name="Petit J.-L."/>
            <person name="Stange-Thomann N."/>
            <person name="Mauceli E."/>
            <person name="Bouneau L."/>
            <person name="Fischer C."/>
            <person name="Ozouf-Costaz C."/>
            <person name="Bernot A."/>
            <person name="Nicaud S."/>
            <person name="Jaffe D."/>
            <person name="Fisher S."/>
            <person name="Lutfalla G."/>
            <person name="Dossat C."/>
            <person name="Segurens B."/>
            <person name="Dasilva C."/>
            <person name="Salanoubat M."/>
            <person name="Levy M."/>
            <person name="Boudet N."/>
            <person name="Castellano S."/>
            <person name="Anthouard V."/>
            <person name="Jubin C."/>
            <person name="Castelli V."/>
            <person name="Katinka M."/>
            <person name="Vacherie B."/>
            <person name="Biemont C."/>
            <person name="Skalli Z."/>
            <person name="Cattolico L."/>
            <person name="Poulain J."/>
            <person name="De Berardinis V."/>
            <person name="Cruaud C."/>
            <person name="Duprat S."/>
            <person name="Brottier P."/>
            <person name="Coutanceau J.-P."/>
            <person name="Gouzy J."/>
            <person name="Parra G."/>
            <person name="Lardier G."/>
            <person name="Chapple C."/>
            <person name="McKernan K.J."/>
            <person name="McEwan P."/>
            <person name="Bosak S."/>
            <person name="Kellis M."/>
            <person name="Volff J.-N."/>
            <person name="Guigo R."/>
            <person name="Zody M.C."/>
            <person name="Mesirov J."/>
            <person name="Lindblad-Toh K."/>
            <person name="Birren B."/>
            <person name="Nusbaum C."/>
            <person name="Kahn D."/>
            <person name="Robinson-Rechavi M."/>
            <person name="Laudet V."/>
            <person name="Schachter V."/>
            <person name="Quetier F."/>
            <person name="Saurin W."/>
            <person name="Scarpelli C."/>
            <person name="Wincker P."/>
            <person name="Lander E.S."/>
            <person name="Weissenbach J."/>
            <person name="Roest Crollius H."/>
        </authorList>
    </citation>
    <scope>NUCLEOTIDE SEQUENCE [LARGE SCALE GENOMIC DNA]</scope>
</reference>
<dbReference type="GeneTree" id="ENSGT00390000015709"/>
<feature type="region of interest" description="Disordered" evidence="4">
    <location>
        <begin position="19"/>
        <end position="72"/>
    </location>
</feature>
<feature type="region of interest" description="Disordered" evidence="4">
    <location>
        <begin position="175"/>
        <end position="222"/>
    </location>
</feature>
<dbReference type="FunCoup" id="H3C320">
    <property type="interactions" value="627"/>
</dbReference>